<keyword evidence="14" id="KW-1185">Reference proteome</keyword>
<keyword evidence="8" id="KW-0443">Lipid metabolism</keyword>
<keyword evidence="3" id="KW-0479">Metal-binding</keyword>
<dbReference type="InterPro" id="IPR045605">
    <property type="entry name" value="KshA-like_C"/>
</dbReference>
<evidence type="ECO:0000256" key="7">
    <source>
        <dbReference type="ARBA" id="ARBA00023014"/>
    </source>
</evidence>
<dbReference type="GO" id="GO:0016042">
    <property type="term" value="P:lipid catabolic process"/>
    <property type="evidence" value="ECO:0007669"/>
    <property type="project" value="UniProtKB-KW"/>
</dbReference>
<dbReference type="GO" id="GO:0008203">
    <property type="term" value="P:cholesterol metabolic process"/>
    <property type="evidence" value="ECO:0007669"/>
    <property type="project" value="InterPro"/>
</dbReference>
<evidence type="ECO:0000256" key="3">
    <source>
        <dbReference type="ARBA" id="ARBA00022723"/>
    </source>
</evidence>
<evidence type="ECO:0000256" key="9">
    <source>
        <dbReference type="ARBA" id="ARBA00030944"/>
    </source>
</evidence>
<feature type="region of interest" description="Disordered" evidence="11">
    <location>
        <begin position="1"/>
        <end position="22"/>
    </location>
</feature>
<evidence type="ECO:0000313" key="13">
    <source>
        <dbReference type="EMBL" id="MBL7628514.1"/>
    </source>
</evidence>
<evidence type="ECO:0000256" key="6">
    <source>
        <dbReference type="ARBA" id="ARBA00023004"/>
    </source>
</evidence>
<dbReference type="GO" id="GO:0046872">
    <property type="term" value="F:metal ion binding"/>
    <property type="evidence" value="ECO:0007669"/>
    <property type="project" value="UniProtKB-KW"/>
</dbReference>
<evidence type="ECO:0000256" key="2">
    <source>
        <dbReference type="ARBA" id="ARBA00022714"/>
    </source>
</evidence>
<feature type="compositionally biased region" description="Basic and acidic residues" evidence="11">
    <location>
        <begin position="7"/>
        <end position="20"/>
    </location>
</feature>
<comment type="cofactor">
    <cofactor evidence="1">
        <name>Fe cation</name>
        <dbReference type="ChEBI" id="CHEBI:24875"/>
    </cofactor>
</comment>
<keyword evidence="7" id="KW-0411">Iron-sulfur</keyword>
<keyword evidence="5" id="KW-0560">Oxidoreductase</keyword>
<dbReference type="Proteomes" id="UP000604475">
    <property type="component" value="Unassembled WGS sequence"/>
</dbReference>
<gene>
    <name evidence="13" type="ORF">I7412_15410</name>
</gene>
<dbReference type="Gene3D" id="3.90.380.10">
    <property type="entry name" value="Naphthalene 1,2-dioxygenase Alpha Subunit, Chain A, domain 1"/>
    <property type="match status" value="1"/>
</dbReference>
<keyword evidence="8" id="KW-0753">Steroid metabolism</keyword>
<proteinExistence type="predicted"/>
<evidence type="ECO:0000256" key="4">
    <source>
        <dbReference type="ARBA" id="ARBA00022963"/>
    </source>
</evidence>
<keyword evidence="6" id="KW-0408">Iron</keyword>
<dbReference type="Pfam" id="PF19298">
    <property type="entry name" value="KshA_C"/>
    <property type="match status" value="1"/>
</dbReference>
<name>A0A937UM47_9ACTN</name>
<keyword evidence="2" id="KW-0001">2Fe-2S</keyword>
<dbReference type="GO" id="GO:0004497">
    <property type="term" value="F:monooxygenase activity"/>
    <property type="evidence" value="ECO:0007669"/>
    <property type="project" value="UniProtKB-ARBA"/>
</dbReference>
<dbReference type="EMBL" id="JAEACQ010000190">
    <property type="protein sequence ID" value="MBL7628514.1"/>
    <property type="molecule type" value="Genomic_DNA"/>
</dbReference>
<evidence type="ECO:0000256" key="8">
    <source>
        <dbReference type="ARBA" id="ARBA00023221"/>
    </source>
</evidence>
<dbReference type="GO" id="GO:0051537">
    <property type="term" value="F:2 iron, 2 sulfur cluster binding"/>
    <property type="evidence" value="ECO:0007669"/>
    <property type="project" value="UniProtKB-KW"/>
</dbReference>
<comment type="caution">
    <text evidence="13">The sequence shown here is derived from an EMBL/GenBank/DDBJ whole genome shotgun (WGS) entry which is preliminary data.</text>
</comment>
<protein>
    <recommendedName>
        <fullName evidence="9">Rieske-type oxygenase</fullName>
    </recommendedName>
</protein>
<evidence type="ECO:0000313" key="14">
    <source>
        <dbReference type="Proteomes" id="UP000604475"/>
    </source>
</evidence>
<comment type="subunit">
    <text evidence="10">Homotrimer. The two-component system 3-ketosteroid-9-alpha-monooxygenase is composed of an oxygenase component KshA and a reductase component KshB.</text>
</comment>
<dbReference type="InterPro" id="IPR036922">
    <property type="entry name" value="Rieske_2Fe-2S_sf"/>
</dbReference>
<sequence>MTISDEAATREPARVRDDGPAARTAYPVGEVPVLSGRVDRFVGLPMPKRPDTATDLSLRTRVRRQRGRRFPFPIPNGWFIVATADEIAPRETRNLYYFGKDLVLFRAADGTPHLLDAYCPHLGAHLGVGGRVVDGTLQCPFHGWRFDGASGSCVEVPYDDVDYIPKTATARVYPTIERNHMIWAWHHLEGSEPFYDVPDVPEFHDDDWSPIVVREFEIATCCQEMAENNVDTPHFRFVHGTPAVPEEEFHTDGHYKRTVGMDGNFVREGYGLGLGVLRVKDYTTFLSSTTPIDEENVHCRWIFTSPRRAGEGVAEAAADSFVAGVSQDFPIWENKIFKDPPVLRPSEKGITEHRRWCAQFYSYPDA</sequence>
<reference evidence="13" key="1">
    <citation type="submission" date="2020-12" db="EMBL/GenBank/DDBJ databases">
        <title>Genomic characterization of non-nitrogen-fixing Frankia strains.</title>
        <authorList>
            <person name="Carlos-Shanley C."/>
            <person name="Guerra T."/>
            <person name="Hahn D."/>
        </authorList>
    </citation>
    <scope>NUCLEOTIDE SEQUENCE</scope>
    <source>
        <strain evidence="13">CN6</strain>
    </source>
</reference>
<evidence type="ECO:0000256" key="1">
    <source>
        <dbReference type="ARBA" id="ARBA00001962"/>
    </source>
</evidence>
<dbReference type="GO" id="GO:0016705">
    <property type="term" value="F:oxidoreductase activity, acting on paired donors, with incorporation or reduction of molecular oxygen"/>
    <property type="evidence" value="ECO:0007669"/>
    <property type="project" value="UniProtKB-ARBA"/>
</dbReference>
<dbReference type="GO" id="GO:0005737">
    <property type="term" value="C:cytoplasm"/>
    <property type="evidence" value="ECO:0007669"/>
    <property type="project" value="TreeGrafter"/>
</dbReference>
<dbReference type="PANTHER" id="PTHR21266">
    <property type="entry name" value="IRON-SULFUR DOMAIN CONTAINING PROTEIN"/>
    <property type="match status" value="1"/>
</dbReference>
<feature type="domain" description="Rieske" evidence="12">
    <location>
        <begin position="78"/>
        <end position="184"/>
    </location>
</feature>
<accession>A0A937UM47</accession>
<dbReference type="SUPFAM" id="SSF55961">
    <property type="entry name" value="Bet v1-like"/>
    <property type="match status" value="1"/>
</dbReference>
<dbReference type="Pfam" id="PF00355">
    <property type="entry name" value="Rieske"/>
    <property type="match status" value="1"/>
</dbReference>
<dbReference type="CDD" id="cd03469">
    <property type="entry name" value="Rieske_RO_Alpha_N"/>
    <property type="match status" value="1"/>
</dbReference>
<evidence type="ECO:0000259" key="12">
    <source>
        <dbReference type="PROSITE" id="PS51296"/>
    </source>
</evidence>
<organism evidence="13 14">
    <name type="scientific">Frankia nepalensis</name>
    <dbReference type="NCBI Taxonomy" id="1836974"/>
    <lineage>
        <taxon>Bacteria</taxon>
        <taxon>Bacillati</taxon>
        <taxon>Actinomycetota</taxon>
        <taxon>Actinomycetes</taxon>
        <taxon>Frankiales</taxon>
        <taxon>Frankiaceae</taxon>
        <taxon>Frankia</taxon>
    </lineage>
</organism>
<dbReference type="InterPro" id="IPR050584">
    <property type="entry name" value="Cholesterol_7-desaturase"/>
</dbReference>
<keyword evidence="4" id="KW-0442">Lipid degradation</keyword>
<dbReference type="InterPro" id="IPR017941">
    <property type="entry name" value="Rieske_2Fe-2S"/>
</dbReference>
<evidence type="ECO:0000256" key="10">
    <source>
        <dbReference type="ARBA" id="ARBA00046982"/>
    </source>
</evidence>
<evidence type="ECO:0000256" key="11">
    <source>
        <dbReference type="SAM" id="MobiDB-lite"/>
    </source>
</evidence>
<evidence type="ECO:0000256" key="5">
    <source>
        <dbReference type="ARBA" id="ARBA00023002"/>
    </source>
</evidence>
<dbReference type="PANTHER" id="PTHR21266:SF60">
    <property type="entry name" value="3-KETOSTEROID-9-ALPHA-MONOOXYGENASE, OXYGENASE COMPONENT"/>
    <property type="match status" value="1"/>
</dbReference>
<dbReference type="SUPFAM" id="SSF50022">
    <property type="entry name" value="ISP domain"/>
    <property type="match status" value="1"/>
</dbReference>
<dbReference type="PROSITE" id="PS51296">
    <property type="entry name" value="RIESKE"/>
    <property type="match status" value="1"/>
</dbReference>
<dbReference type="Gene3D" id="2.102.10.10">
    <property type="entry name" value="Rieske [2Fe-2S] iron-sulphur domain"/>
    <property type="match status" value="1"/>
</dbReference>
<dbReference type="AlphaFoldDB" id="A0A937UM47"/>
<dbReference type="RefSeq" id="WP_203010360.1">
    <property type="nucleotide sequence ID" value="NZ_JADWYU010000186.1"/>
</dbReference>